<dbReference type="GO" id="GO:0009424">
    <property type="term" value="C:bacterial-type flagellum hook"/>
    <property type="evidence" value="ECO:0007669"/>
    <property type="project" value="UniProtKB-UniRule"/>
</dbReference>
<keyword evidence="5" id="KW-0964">Secreted</keyword>
<dbReference type="InterPro" id="IPR003481">
    <property type="entry name" value="FliD_N"/>
</dbReference>
<accession>A0A4Z0VYU4</accession>
<keyword evidence="4 5" id="KW-0975">Bacterial flagellum</keyword>
<dbReference type="Pfam" id="PF07195">
    <property type="entry name" value="FliD_C"/>
    <property type="match status" value="1"/>
</dbReference>
<comment type="subunit">
    <text evidence="2 5">Homopentamer.</text>
</comment>
<dbReference type="GO" id="GO:0007155">
    <property type="term" value="P:cell adhesion"/>
    <property type="evidence" value="ECO:0007669"/>
    <property type="project" value="InterPro"/>
</dbReference>
<protein>
    <recommendedName>
        <fullName evidence="5">Flagellar hook-associated protein 2</fullName>
        <shortName evidence="5">HAP2</shortName>
    </recommendedName>
    <alternativeName>
        <fullName evidence="5">Flagellar cap protein</fullName>
    </alternativeName>
</protein>
<dbReference type="PANTHER" id="PTHR30288:SF0">
    <property type="entry name" value="FLAGELLAR HOOK-ASSOCIATED PROTEIN 2"/>
    <property type="match status" value="1"/>
</dbReference>
<evidence type="ECO:0000259" key="6">
    <source>
        <dbReference type="Pfam" id="PF02465"/>
    </source>
</evidence>
<evidence type="ECO:0000259" key="7">
    <source>
        <dbReference type="Pfam" id="PF07195"/>
    </source>
</evidence>
<dbReference type="Pfam" id="PF02465">
    <property type="entry name" value="FliD_N"/>
    <property type="match status" value="1"/>
</dbReference>
<evidence type="ECO:0000313" key="9">
    <source>
        <dbReference type="Proteomes" id="UP000297288"/>
    </source>
</evidence>
<dbReference type="OrthoDB" id="41230at2"/>
<dbReference type="Proteomes" id="UP000297288">
    <property type="component" value="Unassembled WGS sequence"/>
</dbReference>
<feature type="domain" description="Flagellar hook-associated protein 2 C-terminal" evidence="7">
    <location>
        <begin position="342"/>
        <end position="610"/>
    </location>
</feature>
<reference evidence="8 9" key="1">
    <citation type="submission" date="2019-04" db="EMBL/GenBank/DDBJ databases">
        <title>Draft genome sequence data and analysis of a Fermenting Bacterium, Geotoga petraea strain HO-Geo1, isolated from heavy-oil petroleum reservoir in Russia.</title>
        <authorList>
            <person name="Grouzdev D.S."/>
            <person name="Semenova E.M."/>
            <person name="Sokolova D.S."/>
            <person name="Tourova T.P."/>
            <person name="Poltaraus A.B."/>
            <person name="Nazina T.N."/>
        </authorList>
    </citation>
    <scope>NUCLEOTIDE SEQUENCE [LARGE SCALE GENOMIC DNA]</scope>
    <source>
        <strain evidence="8 9">HO-Geo1</strain>
    </source>
</reference>
<comment type="subcellular location">
    <subcellularLocation>
        <location evidence="5">Secreted</location>
    </subcellularLocation>
    <subcellularLocation>
        <location evidence="5">Bacterial flagellum</location>
    </subcellularLocation>
</comment>
<feature type="domain" description="Flagellar hook-associated protein 2 N-terminal" evidence="6">
    <location>
        <begin position="21"/>
        <end position="116"/>
    </location>
</feature>
<proteinExistence type="inferred from homology"/>
<evidence type="ECO:0000256" key="3">
    <source>
        <dbReference type="ARBA" id="ARBA00023054"/>
    </source>
</evidence>
<dbReference type="InterPro" id="IPR010809">
    <property type="entry name" value="FliD_C"/>
</dbReference>
<comment type="caution">
    <text evidence="8">The sequence shown here is derived from an EMBL/GenBank/DDBJ whole genome shotgun (WGS) entry which is preliminary data.</text>
</comment>
<dbReference type="PANTHER" id="PTHR30288">
    <property type="entry name" value="FLAGELLAR CAP/ASSEMBLY PROTEIN FLID"/>
    <property type="match status" value="1"/>
</dbReference>
<comment type="function">
    <text evidence="5">Required for morphogenesis and for the elongation of the flagellar filament by facilitating polymerization of the flagellin monomers at the tip of growing filament. Forms a capping structure, which prevents flagellin subunits (transported through the central channel of the flagellum) from leaking out without polymerization at the distal end.</text>
</comment>
<dbReference type="GO" id="GO:0071973">
    <property type="term" value="P:bacterial-type flagellum-dependent cell motility"/>
    <property type="evidence" value="ECO:0007669"/>
    <property type="project" value="TreeGrafter"/>
</dbReference>
<evidence type="ECO:0000256" key="5">
    <source>
        <dbReference type="RuleBase" id="RU362066"/>
    </source>
</evidence>
<dbReference type="GO" id="GO:0009421">
    <property type="term" value="C:bacterial-type flagellum filament cap"/>
    <property type="evidence" value="ECO:0007669"/>
    <property type="project" value="InterPro"/>
</dbReference>
<evidence type="ECO:0000256" key="4">
    <source>
        <dbReference type="ARBA" id="ARBA00023143"/>
    </source>
</evidence>
<gene>
    <name evidence="8" type="ORF">E4650_08970</name>
</gene>
<name>A0A4Z0VYU4_9BACT</name>
<sequence>MEVNEMDNSYLGNFQMLGISSGMDTGAMIDALMKAERMPLNRAEEKYNNLALQQKTWMEIDDKLEELWTSTSKLRLQSSITPKTVKSSNESILTASATADAIDNSFYVKVNEKASSTNLSFDNSISFDYTKISQNTKFVDLDHNITPEIGSYSFNYTDSGVDKSFSIDINSNTTLSSIITKINTESGNDLKAELIDGKFTISDNTGNVTNISLGKTTDTSNFAEVFDMAFSTYDGTKIQSSSDIIDYSSMKLSNLIDISAESTINMNGTDITVNTDTTLSNFIAQVNNSDAEVFMSFDNNSKKLSVRNSETGPIGLNITDDTTTNLLNKLGMSGSETINQGQKAEIEIYGSASDSTPITTLTSWDNNFDYNSTSINIFDVSTDKVAVDVTQDTEKAVENIKEFVEKYNETMEFLYEKLHENKVTGKSLEDMTEEEKMQGMLKGDRNLETLFFKMRSTAYKTISWDTDNTSDEMPEYSSLQKIGITSGDTGSNYDNTIKGLLNVNESELTEALENNPEDVYKLFANNTSYEIGNNTKYNFGIVSEMKDYLWQTTKFGGFIDNVSGTSGTLGRQMRDLSKRMVNMMDQLQRKELMYYRKFSAMEQSISRMQAQGAYITQKMG</sequence>
<dbReference type="AlphaFoldDB" id="A0A4Z0VYU4"/>
<dbReference type="GO" id="GO:0005576">
    <property type="term" value="C:extracellular region"/>
    <property type="evidence" value="ECO:0007669"/>
    <property type="project" value="UniProtKB-SubCell"/>
</dbReference>
<evidence type="ECO:0000256" key="2">
    <source>
        <dbReference type="ARBA" id="ARBA00011255"/>
    </source>
</evidence>
<organism evidence="8 9">
    <name type="scientific">Geotoga petraea</name>
    <dbReference type="NCBI Taxonomy" id="28234"/>
    <lineage>
        <taxon>Bacteria</taxon>
        <taxon>Thermotogati</taxon>
        <taxon>Thermotogota</taxon>
        <taxon>Thermotogae</taxon>
        <taxon>Petrotogales</taxon>
        <taxon>Petrotogaceae</taxon>
        <taxon>Geotoga</taxon>
    </lineage>
</organism>
<dbReference type="InterPro" id="IPR040026">
    <property type="entry name" value="FliD"/>
</dbReference>
<evidence type="ECO:0000256" key="1">
    <source>
        <dbReference type="ARBA" id="ARBA00009764"/>
    </source>
</evidence>
<comment type="similarity">
    <text evidence="1 5">Belongs to the FliD family.</text>
</comment>
<dbReference type="EMBL" id="SRME01000006">
    <property type="protein sequence ID" value="TGG86980.1"/>
    <property type="molecule type" value="Genomic_DNA"/>
</dbReference>
<keyword evidence="3" id="KW-0175">Coiled coil</keyword>
<evidence type="ECO:0000313" key="8">
    <source>
        <dbReference type="EMBL" id="TGG86980.1"/>
    </source>
</evidence>